<dbReference type="GO" id="GO:0003677">
    <property type="term" value="F:DNA binding"/>
    <property type="evidence" value="ECO:0007669"/>
    <property type="project" value="UniProtKB-KW"/>
</dbReference>
<dbReference type="Pfam" id="PF13361">
    <property type="entry name" value="UvrD_C"/>
    <property type="match status" value="2"/>
</dbReference>
<dbReference type="InterPro" id="IPR027417">
    <property type="entry name" value="P-loop_NTPase"/>
</dbReference>
<evidence type="ECO:0000256" key="9">
    <source>
        <dbReference type="ARBA" id="ARBA00034808"/>
    </source>
</evidence>
<keyword evidence="4 11" id="KW-0347">Helicase</keyword>
<dbReference type="STRING" id="1618446.UV61_C0006G0149"/>
<dbReference type="GO" id="GO:0033202">
    <property type="term" value="C:DNA helicase complex"/>
    <property type="evidence" value="ECO:0007669"/>
    <property type="project" value="TreeGrafter"/>
</dbReference>
<keyword evidence="6" id="KW-0238">DNA-binding</keyword>
<dbReference type="Gene3D" id="1.10.486.10">
    <property type="entry name" value="PCRA, domain 4"/>
    <property type="match status" value="2"/>
</dbReference>
<dbReference type="InterPro" id="IPR014016">
    <property type="entry name" value="UvrD-like_ATP-bd"/>
</dbReference>
<dbReference type="Pfam" id="PF00580">
    <property type="entry name" value="UvrD-helicase"/>
    <property type="match status" value="1"/>
</dbReference>
<dbReference type="GO" id="GO:0005524">
    <property type="term" value="F:ATP binding"/>
    <property type="evidence" value="ECO:0007669"/>
    <property type="project" value="UniProtKB-UniRule"/>
</dbReference>
<dbReference type="SUPFAM" id="SSF52540">
    <property type="entry name" value="P-loop containing nucleoside triphosphate hydrolases"/>
    <property type="match status" value="1"/>
</dbReference>
<dbReference type="GO" id="GO:0016887">
    <property type="term" value="F:ATP hydrolysis activity"/>
    <property type="evidence" value="ECO:0007669"/>
    <property type="project" value="RHEA"/>
</dbReference>
<dbReference type="InterPro" id="IPR014017">
    <property type="entry name" value="DNA_helicase_UvrD-like_C"/>
</dbReference>
<gene>
    <name evidence="14" type="ORF">UV61_C0006G0149</name>
</gene>
<dbReference type="PROSITE" id="PS51217">
    <property type="entry name" value="UVRD_HELICASE_CTER"/>
    <property type="match status" value="1"/>
</dbReference>
<dbReference type="GO" id="GO:0043138">
    <property type="term" value="F:3'-5' DNA helicase activity"/>
    <property type="evidence" value="ECO:0007669"/>
    <property type="project" value="UniProtKB-EC"/>
</dbReference>
<dbReference type="AlphaFoldDB" id="A0A0G1FJB6"/>
<dbReference type="FunFam" id="1.10.10.160:FF:000001">
    <property type="entry name" value="ATP-dependent DNA helicase"/>
    <property type="match status" value="1"/>
</dbReference>
<dbReference type="CDD" id="cd18807">
    <property type="entry name" value="SF1_C_UvrD"/>
    <property type="match status" value="1"/>
</dbReference>
<dbReference type="GO" id="GO:0000725">
    <property type="term" value="P:recombinational repair"/>
    <property type="evidence" value="ECO:0007669"/>
    <property type="project" value="TreeGrafter"/>
</dbReference>
<accession>A0A0G1FJB6</accession>
<sequence>MSLPTTELLTDLNPAQQQAVKTTDGPLLILAGAGSGKTRVLTYKVAYLIKEKRIPPEQILMVTFTNKAANEMKNRIQKLLTANRELPTANSILPFAGTFHSLCAKILRRDGHFLSIPPFFVIYDETDQKEAIKDIMDRFDISQKQYHPAAVLNLISQAKNELISASEYPQYARGYFQQIVAKIYIAYQKLLKESGALDFDDLLGETVRLLQNFPECRRHYQKQFHYVLVDEYQDTNHAQYTLTKLLSSGTHNLCVVGDASQSIYAWRGANFQNILNFRRDFPQARIFHLEQNYRSTQNILDTAFAVISKNTSHPILKLWTQNLRGELIKVFAAGNEHIEALFILGQITKLQLPLSHVAVLYRTNAQSRVLEEAFLRSGLPYTLIGGMRFYERKEIKDLLAYLKLVQNPQDQIAQKRIVKIGKGRQEKFSLLRDKLDPQRPTGEILELILAATNYQKLYDQNSEEERMRLENIAELKSVASEFPNLSEFLENVALIETGYHPRGRPRENQPAVTLMTMHAAKGLEFPVVFIVGMEEGLFPHSRSLLDSSELEEERRLCYVAITRAKHQLYLTYARRRLYFGSRMSNTVSRFLSEIPENLLEDIYLSELE</sequence>
<evidence type="ECO:0000256" key="10">
    <source>
        <dbReference type="ARBA" id="ARBA00048988"/>
    </source>
</evidence>
<dbReference type="InterPro" id="IPR000212">
    <property type="entry name" value="DNA_helicase_UvrD/REP"/>
</dbReference>
<keyword evidence="2 11" id="KW-0547">Nucleotide-binding</keyword>
<dbReference type="GO" id="GO:0009314">
    <property type="term" value="P:response to radiation"/>
    <property type="evidence" value="ECO:0007669"/>
    <property type="project" value="UniProtKB-ARBA"/>
</dbReference>
<dbReference type="Gene3D" id="1.10.10.160">
    <property type="match status" value="1"/>
</dbReference>
<name>A0A0G1FJB6_9BACT</name>
<feature type="domain" description="UvrD-like helicase C-terminal" evidence="13">
    <location>
        <begin position="297"/>
        <end position="522"/>
    </location>
</feature>
<reference evidence="14 15" key="1">
    <citation type="journal article" date="2015" name="Nature">
        <title>rRNA introns, odd ribosomes, and small enigmatic genomes across a large radiation of phyla.</title>
        <authorList>
            <person name="Brown C.T."/>
            <person name="Hug L.A."/>
            <person name="Thomas B.C."/>
            <person name="Sharon I."/>
            <person name="Castelle C.J."/>
            <person name="Singh A."/>
            <person name="Wilkins M.J."/>
            <person name="Williams K.H."/>
            <person name="Banfield J.F."/>
        </authorList>
    </citation>
    <scope>NUCLEOTIDE SEQUENCE [LARGE SCALE GENOMIC DNA]</scope>
</reference>
<comment type="caution">
    <text evidence="14">The sequence shown here is derived from an EMBL/GenBank/DDBJ whole genome shotgun (WGS) entry which is preliminary data.</text>
</comment>
<comment type="catalytic activity">
    <reaction evidence="10">
        <text>ATP + H2O = ADP + phosphate + H(+)</text>
        <dbReference type="Rhea" id="RHEA:13065"/>
        <dbReference type="ChEBI" id="CHEBI:15377"/>
        <dbReference type="ChEBI" id="CHEBI:15378"/>
        <dbReference type="ChEBI" id="CHEBI:30616"/>
        <dbReference type="ChEBI" id="CHEBI:43474"/>
        <dbReference type="ChEBI" id="CHEBI:456216"/>
        <dbReference type="EC" id="5.6.2.4"/>
    </reaction>
</comment>
<evidence type="ECO:0000256" key="2">
    <source>
        <dbReference type="ARBA" id="ARBA00022741"/>
    </source>
</evidence>
<protein>
    <recommendedName>
        <fullName evidence="9">DNA 3'-5' helicase</fullName>
        <ecNumber evidence="9">5.6.2.4</ecNumber>
    </recommendedName>
</protein>
<dbReference type="EC" id="5.6.2.4" evidence="9"/>
<keyword evidence="7" id="KW-0413">Isomerase</keyword>
<dbReference type="PANTHER" id="PTHR11070:SF2">
    <property type="entry name" value="ATP-DEPENDENT DNA HELICASE SRS2"/>
    <property type="match status" value="1"/>
</dbReference>
<dbReference type="InterPro" id="IPR013986">
    <property type="entry name" value="DExx_box_DNA_helicase_dom_sf"/>
</dbReference>
<evidence type="ECO:0000256" key="11">
    <source>
        <dbReference type="PROSITE-ProRule" id="PRU00560"/>
    </source>
</evidence>
<evidence type="ECO:0000256" key="6">
    <source>
        <dbReference type="ARBA" id="ARBA00023125"/>
    </source>
</evidence>
<evidence type="ECO:0000313" key="14">
    <source>
        <dbReference type="EMBL" id="KKS86948.1"/>
    </source>
</evidence>
<evidence type="ECO:0000256" key="1">
    <source>
        <dbReference type="ARBA" id="ARBA00009922"/>
    </source>
</evidence>
<evidence type="ECO:0000256" key="3">
    <source>
        <dbReference type="ARBA" id="ARBA00022801"/>
    </source>
</evidence>
<comment type="similarity">
    <text evidence="1">Belongs to the helicase family. UvrD subfamily.</text>
</comment>
<comment type="catalytic activity">
    <reaction evidence="8">
        <text>Couples ATP hydrolysis with the unwinding of duplex DNA by translocating in the 3'-5' direction.</text>
        <dbReference type="EC" id="5.6.2.4"/>
    </reaction>
</comment>
<evidence type="ECO:0000256" key="4">
    <source>
        <dbReference type="ARBA" id="ARBA00022806"/>
    </source>
</evidence>
<evidence type="ECO:0000256" key="8">
    <source>
        <dbReference type="ARBA" id="ARBA00034617"/>
    </source>
</evidence>
<dbReference type="Proteomes" id="UP000034050">
    <property type="component" value="Unassembled WGS sequence"/>
</dbReference>
<dbReference type="PATRIC" id="fig|1618446.3.peg.812"/>
<organism evidence="14 15">
    <name type="scientific">Candidatus Gottesmanbacteria bacterium GW2011_GWB1_43_11</name>
    <dbReference type="NCBI Taxonomy" id="1618446"/>
    <lineage>
        <taxon>Bacteria</taxon>
        <taxon>Candidatus Gottesmaniibacteriota</taxon>
    </lineage>
</organism>
<evidence type="ECO:0000256" key="5">
    <source>
        <dbReference type="ARBA" id="ARBA00022840"/>
    </source>
</evidence>
<feature type="domain" description="UvrD-like helicase ATP-binding" evidence="12">
    <location>
        <begin position="10"/>
        <end position="296"/>
    </location>
</feature>
<dbReference type="GO" id="GO:0005829">
    <property type="term" value="C:cytosol"/>
    <property type="evidence" value="ECO:0007669"/>
    <property type="project" value="TreeGrafter"/>
</dbReference>
<keyword evidence="3 11" id="KW-0378">Hydrolase</keyword>
<proteinExistence type="inferred from homology"/>
<evidence type="ECO:0000256" key="7">
    <source>
        <dbReference type="ARBA" id="ARBA00023235"/>
    </source>
</evidence>
<evidence type="ECO:0000259" key="12">
    <source>
        <dbReference type="PROSITE" id="PS51198"/>
    </source>
</evidence>
<dbReference type="Gene3D" id="3.40.50.300">
    <property type="entry name" value="P-loop containing nucleotide triphosphate hydrolases"/>
    <property type="match status" value="3"/>
</dbReference>
<dbReference type="PANTHER" id="PTHR11070">
    <property type="entry name" value="UVRD / RECB / PCRA DNA HELICASE FAMILY MEMBER"/>
    <property type="match status" value="1"/>
</dbReference>
<evidence type="ECO:0000313" key="15">
    <source>
        <dbReference type="Proteomes" id="UP000034050"/>
    </source>
</evidence>
<feature type="binding site" evidence="11">
    <location>
        <begin position="31"/>
        <end position="38"/>
    </location>
    <ligand>
        <name>ATP</name>
        <dbReference type="ChEBI" id="CHEBI:30616"/>
    </ligand>
</feature>
<keyword evidence="5 11" id="KW-0067">ATP-binding</keyword>
<dbReference type="CDD" id="cd17932">
    <property type="entry name" value="DEXQc_UvrD"/>
    <property type="match status" value="1"/>
</dbReference>
<evidence type="ECO:0000259" key="13">
    <source>
        <dbReference type="PROSITE" id="PS51217"/>
    </source>
</evidence>
<dbReference type="PROSITE" id="PS51198">
    <property type="entry name" value="UVRD_HELICASE_ATP_BIND"/>
    <property type="match status" value="1"/>
</dbReference>
<dbReference type="EMBL" id="LCFD01000006">
    <property type="protein sequence ID" value="KKS86948.1"/>
    <property type="molecule type" value="Genomic_DNA"/>
</dbReference>